<keyword evidence="2" id="KW-1185">Reference proteome</keyword>
<protein>
    <recommendedName>
        <fullName evidence="3">Thioredoxin-like protein AAED1</fullName>
    </recommendedName>
</protein>
<organism evidence="1 2">
    <name type="scientific">Ameiurus melas</name>
    <name type="common">Black bullhead</name>
    <name type="synonym">Silurus melas</name>
    <dbReference type="NCBI Taxonomy" id="219545"/>
    <lineage>
        <taxon>Eukaryota</taxon>
        <taxon>Metazoa</taxon>
        <taxon>Chordata</taxon>
        <taxon>Craniata</taxon>
        <taxon>Vertebrata</taxon>
        <taxon>Euteleostomi</taxon>
        <taxon>Actinopterygii</taxon>
        <taxon>Neopterygii</taxon>
        <taxon>Teleostei</taxon>
        <taxon>Ostariophysi</taxon>
        <taxon>Siluriformes</taxon>
        <taxon>Ictaluridae</taxon>
        <taxon>Ameiurus</taxon>
    </lineage>
</organism>
<dbReference type="AlphaFoldDB" id="A0A7J5ZRD0"/>
<dbReference type="Pfam" id="PF13911">
    <property type="entry name" value="AhpC-TSA_2"/>
    <property type="match status" value="1"/>
</dbReference>
<reference evidence="1 2" key="1">
    <citation type="submission" date="2020-02" db="EMBL/GenBank/DDBJ databases">
        <title>A chromosome-scale genome assembly of the black bullhead catfish (Ameiurus melas).</title>
        <authorList>
            <person name="Wen M."/>
            <person name="Zham M."/>
            <person name="Cabau C."/>
            <person name="Klopp C."/>
            <person name="Donnadieu C."/>
            <person name="Roques C."/>
            <person name="Bouchez O."/>
            <person name="Lampietro C."/>
            <person name="Jouanno E."/>
            <person name="Herpin A."/>
            <person name="Louis A."/>
            <person name="Berthelot C."/>
            <person name="Parey E."/>
            <person name="Roest-Crollius H."/>
            <person name="Braasch I."/>
            <person name="Postlethwait J."/>
            <person name="Robinson-Rechavi M."/>
            <person name="Echchiki A."/>
            <person name="Begum T."/>
            <person name="Montfort J."/>
            <person name="Schartl M."/>
            <person name="Bobe J."/>
            <person name="Guiguen Y."/>
        </authorList>
    </citation>
    <scope>NUCLEOTIDE SEQUENCE [LARGE SCALE GENOMIC DNA]</scope>
    <source>
        <strain evidence="1">M_S1</strain>
        <tissue evidence="1">Blood</tissue>
    </source>
</reference>
<accession>A0A7J5ZRD0</accession>
<dbReference type="InterPro" id="IPR032801">
    <property type="entry name" value="PXL2A/B/C"/>
</dbReference>
<sequence>MGVPLYKMHAINSRGLALGSGKLQTEGEMATSLPITQQICSSGPPTSSATSAVPIAEVEDCLIYDRNGLRLTFKSLYQTHKAIIIFVRHFLCYTCQEYVEDLSKIPQEMLLDADVRLIVIGQSVFSHIEAFCSLTGYQYEIYVDPERHIYKKLGMKRGEIYEETASQSPHVKSSMLVGSIKSMWRAMTSPAFDFQGDPLQQGGALIIGPGPNIHVTHFDMNRFNHMPIDGLLHLAGMQMVDFNRHAKIIDV</sequence>
<dbReference type="Gene3D" id="3.40.30.10">
    <property type="entry name" value="Glutaredoxin"/>
    <property type="match status" value="1"/>
</dbReference>
<proteinExistence type="predicted"/>
<dbReference type="InterPro" id="IPR036249">
    <property type="entry name" value="Thioredoxin-like_sf"/>
</dbReference>
<name>A0A7J5ZRD0_AMEME</name>
<evidence type="ECO:0008006" key="3">
    <source>
        <dbReference type="Google" id="ProtNLM"/>
    </source>
</evidence>
<evidence type="ECO:0000313" key="1">
    <source>
        <dbReference type="EMBL" id="KAF4072197.1"/>
    </source>
</evidence>
<dbReference type="SUPFAM" id="SSF52833">
    <property type="entry name" value="Thioredoxin-like"/>
    <property type="match status" value="1"/>
</dbReference>
<dbReference type="OrthoDB" id="40334at2759"/>
<dbReference type="PANTHER" id="PTHR28630">
    <property type="match status" value="1"/>
</dbReference>
<dbReference type="EMBL" id="JAAGNN010000025">
    <property type="protein sequence ID" value="KAF4072197.1"/>
    <property type="molecule type" value="Genomic_DNA"/>
</dbReference>
<comment type="caution">
    <text evidence="1">The sequence shown here is derived from an EMBL/GenBank/DDBJ whole genome shotgun (WGS) entry which is preliminary data.</text>
</comment>
<gene>
    <name evidence="1" type="ORF">AMELA_G00260370</name>
</gene>
<dbReference type="PANTHER" id="PTHR28630:SF3">
    <property type="entry name" value="PEROXIREDOXIN-LIKE 2C"/>
    <property type="match status" value="1"/>
</dbReference>
<dbReference type="CDD" id="cd02970">
    <property type="entry name" value="PRX_like2"/>
    <property type="match status" value="1"/>
</dbReference>
<evidence type="ECO:0000313" key="2">
    <source>
        <dbReference type="Proteomes" id="UP000593565"/>
    </source>
</evidence>
<dbReference type="Proteomes" id="UP000593565">
    <property type="component" value="Unassembled WGS sequence"/>
</dbReference>